<name>A0A1H9T6P6_9BACI</name>
<dbReference type="PANTHER" id="PTHR45138">
    <property type="entry name" value="REGULATORY COMPONENTS OF SENSORY TRANSDUCTION SYSTEM"/>
    <property type="match status" value="1"/>
</dbReference>
<reference evidence="4" key="1">
    <citation type="submission" date="2016-10" db="EMBL/GenBank/DDBJ databases">
        <authorList>
            <person name="Varghese N."/>
            <person name="Submissions S."/>
        </authorList>
    </citation>
    <scope>NUCLEOTIDE SEQUENCE [LARGE SCALE GENOMIC DNA]</scope>
    <source>
        <strain evidence="4">S9</strain>
    </source>
</reference>
<evidence type="ECO:0000256" key="1">
    <source>
        <dbReference type="SAM" id="Phobius"/>
    </source>
</evidence>
<evidence type="ECO:0000313" key="4">
    <source>
        <dbReference type="Proteomes" id="UP000198571"/>
    </source>
</evidence>
<dbReference type="Gene3D" id="3.30.70.270">
    <property type="match status" value="1"/>
</dbReference>
<feature type="transmembrane region" description="Helical" evidence="1">
    <location>
        <begin position="110"/>
        <end position="135"/>
    </location>
</feature>
<dbReference type="AlphaFoldDB" id="A0A1H9T6P6"/>
<keyword evidence="4" id="KW-1185">Reference proteome</keyword>
<feature type="transmembrane region" description="Helical" evidence="1">
    <location>
        <begin position="207"/>
        <end position="226"/>
    </location>
</feature>
<protein>
    <submittedName>
        <fullName evidence="3">Diguanylate cyclase (GGDEF) domain-containing protein</fullName>
    </submittedName>
</protein>
<dbReference type="OrthoDB" id="9759607at2"/>
<dbReference type="FunFam" id="3.30.70.270:FF:000001">
    <property type="entry name" value="Diguanylate cyclase domain protein"/>
    <property type="match status" value="1"/>
</dbReference>
<dbReference type="CDD" id="cd01949">
    <property type="entry name" value="GGDEF"/>
    <property type="match status" value="1"/>
</dbReference>
<dbReference type="PANTHER" id="PTHR45138:SF9">
    <property type="entry name" value="DIGUANYLATE CYCLASE DGCM-RELATED"/>
    <property type="match status" value="1"/>
</dbReference>
<proteinExistence type="predicted"/>
<dbReference type="Pfam" id="PF13185">
    <property type="entry name" value="GAF_2"/>
    <property type="match status" value="1"/>
</dbReference>
<dbReference type="Pfam" id="PF00990">
    <property type="entry name" value="GGDEF"/>
    <property type="match status" value="1"/>
</dbReference>
<feature type="transmembrane region" description="Helical" evidence="1">
    <location>
        <begin position="32"/>
        <end position="54"/>
    </location>
</feature>
<dbReference type="InterPro" id="IPR029787">
    <property type="entry name" value="Nucleotide_cyclase"/>
</dbReference>
<dbReference type="InterPro" id="IPR050469">
    <property type="entry name" value="Diguanylate_Cyclase"/>
</dbReference>
<dbReference type="GO" id="GO:0005886">
    <property type="term" value="C:plasma membrane"/>
    <property type="evidence" value="ECO:0007669"/>
    <property type="project" value="TreeGrafter"/>
</dbReference>
<dbReference type="SUPFAM" id="SSF55073">
    <property type="entry name" value="Nucleotide cyclase"/>
    <property type="match status" value="1"/>
</dbReference>
<dbReference type="EMBL" id="FOGT01000005">
    <property type="protein sequence ID" value="SER92253.1"/>
    <property type="molecule type" value="Genomic_DNA"/>
</dbReference>
<dbReference type="SMART" id="SM00267">
    <property type="entry name" value="GGDEF"/>
    <property type="match status" value="1"/>
</dbReference>
<feature type="domain" description="GGDEF" evidence="2">
    <location>
        <begin position="425"/>
        <end position="565"/>
    </location>
</feature>
<evidence type="ECO:0000313" key="3">
    <source>
        <dbReference type="EMBL" id="SER92253.1"/>
    </source>
</evidence>
<sequence>MSEKQQRIVWFIWLLTLPPFIYIVAEHTYDVLAASWLPVLSFTVLIIIASLFPIQIRSTSIVPLHGISLAIFLHFGLIIEILVTQIALFTTLTRLKISRNDLYRYPLNSLLLLATSLGAGGMFYLFGGVTGGVITGNFTQLLLPVLIYVVIFFFLNNGLIYLIRYYILGISTIKFFDEPMKWQALTGILIVPVGLTLAVLYEEMSYAAVLMIGIPIISVSLILKIINESKRTTALLKKVSAFGHEVNHSLDVETIINKFINTCNTIFPSNGIYLFERRPSGDLKPIYTHNPHARSNIKILYGDHISQYVFTKGVSCRFNSKKEWQELENENIYQGVQSVLSAPAIVNHTTVGVITLTSDRKNAFEKSHQMVLEIIANYLSVAVQNARYIEETKKESERCSLTDLYNYKYFENLLIEEYGEGVEENSYAIVLLDLDHFKLINDTYGHQSGNEVLAQVAAVLSETVGDLGVTARYGGEEFVVLLKNIRLPEASKTGEKLRRAIESHLFVVNADLDGGERKTVRLTASIGVAAKSDKNEEPLSVLRNADRAMYTGAKQKGRNKVAQFS</sequence>
<gene>
    <name evidence="3" type="ORF">SAMN05518684_105124</name>
</gene>
<feature type="transmembrane region" description="Helical" evidence="1">
    <location>
        <begin position="66"/>
        <end position="89"/>
    </location>
</feature>
<dbReference type="GO" id="GO:0052621">
    <property type="term" value="F:diguanylate cyclase activity"/>
    <property type="evidence" value="ECO:0007669"/>
    <property type="project" value="TreeGrafter"/>
</dbReference>
<dbReference type="STRING" id="1601833.SAMN05518684_105124"/>
<evidence type="ECO:0000259" key="2">
    <source>
        <dbReference type="PROSITE" id="PS50887"/>
    </source>
</evidence>
<dbReference type="PROSITE" id="PS50887">
    <property type="entry name" value="GGDEF"/>
    <property type="match status" value="1"/>
</dbReference>
<dbReference type="Gene3D" id="3.30.450.40">
    <property type="match status" value="1"/>
</dbReference>
<feature type="transmembrane region" description="Helical" evidence="1">
    <location>
        <begin position="141"/>
        <end position="163"/>
    </location>
</feature>
<dbReference type="RefSeq" id="WP_093049794.1">
    <property type="nucleotide sequence ID" value="NZ_FOGT01000005.1"/>
</dbReference>
<accession>A0A1H9T6P6</accession>
<dbReference type="InterPro" id="IPR000160">
    <property type="entry name" value="GGDEF_dom"/>
</dbReference>
<keyword evidence="1" id="KW-0472">Membrane</keyword>
<dbReference type="SMART" id="SM00065">
    <property type="entry name" value="GAF"/>
    <property type="match status" value="1"/>
</dbReference>
<dbReference type="Proteomes" id="UP000198571">
    <property type="component" value="Unassembled WGS sequence"/>
</dbReference>
<dbReference type="SUPFAM" id="SSF55781">
    <property type="entry name" value="GAF domain-like"/>
    <property type="match status" value="1"/>
</dbReference>
<organism evidence="3 4">
    <name type="scientific">Salipaludibacillus aurantiacus</name>
    <dbReference type="NCBI Taxonomy" id="1601833"/>
    <lineage>
        <taxon>Bacteria</taxon>
        <taxon>Bacillati</taxon>
        <taxon>Bacillota</taxon>
        <taxon>Bacilli</taxon>
        <taxon>Bacillales</taxon>
        <taxon>Bacillaceae</taxon>
    </lineage>
</organism>
<dbReference type="InterPro" id="IPR043128">
    <property type="entry name" value="Rev_trsase/Diguanyl_cyclase"/>
</dbReference>
<keyword evidence="1" id="KW-1133">Transmembrane helix</keyword>
<keyword evidence="1" id="KW-0812">Transmembrane</keyword>
<dbReference type="InterPro" id="IPR003018">
    <property type="entry name" value="GAF"/>
</dbReference>
<dbReference type="GO" id="GO:0043709">
    <property type="term" value="P:cell adhesion involved in single-species biofilm formation"/>
    <property type="evidence" value="ECO:0007669"/>
    <property type="project" value="TreeGrafter"/>
</dbReference>
<dbReference type="NCBIfam" id="TIGR00254">
    <property type="entry name" value="GGDEF"/>
    <property type="match status" value="1"/>
</dbReference>
<feature type="transmembrane region" description="Helical" evidence="1">
    <location>
        <begin position="6"/>
        <end position="25"/>
    </location>
</feature>
<dbReference type="GO" id="GO:1902201">
    <property type="term" value="P:negative regulation of bacterial-type flagellum-dependent cell motility"/>
    <property type="evidence" value="ECO:0007669"/>
    <property type="project" value="TreeGrafter"/>
</dbReference>
<dbReference type="InterPro" id="IPR029016">
    <property type="entry name" value="GAF-like_dom_sf"/>
</dbReference>
<feature type="transmembrane region" description="Helical" evidence="1">
    <location>
        <begin position="184"/>
        <end position="201"/>
    </location>
</feature>